<dbReference type="Proteomes" id="UP000319792">
    <property type="component" value="Unassembled WGS sequence"/>
</dbReference>
<dbReference type="RefSeq" id="WP_146433994.1">
    <property type="nucleotide sequence ID" value="NZ_VIGV01000003.1"/>
</dbReference>
<evidence type="ECO:0000313" key="2">
    <source>
        <dbReference type="Proteomes" id="UP000319792"/>
    </source>
</evidence>
<keyword evidence="2" id="KW-1185">Reference proteome</keyword>
<name>A0A5C5RND6_9ACTN</name>
<dbReference type="EMBL" id="VIGV01000003">
    <property type="protein sequence ID" value="TWS24180.1"/>
    <property type="molecule type" value="Genomic_DNA"/>
</dbReference>
<dbReference type="Gene3D" id="3.90.176.10">
    <property type="entry name" value="Toxin ADP-ribosyltransferase, Chain A, domain 1"/>
    <property type="match status" value="1"/>
</dbReference>
<dbReference type="SUPFAM" id="SSF56399">
    <property type="entry name" value="ADP-ribosylation"/>
    <property type="match status" value="1"/>
</dbReference>
<reference evidence="1 2" key="2">
    <citation type="submission" date="2019-08" db="EMBL/GenBank/DDBJ databases">
        <title>Tsukamurella conjunctivitidis sp. nov., Tsukamurella assacharolytica sp. nov. and Tsukamurella sputae sp. nov. isolated from patients with conjunctivitis, bacteraemia (lymphoma) and respiratory infection (sputum) in Hong Kong.</title>
        <authorList>
            <person name="Fok K.M.N."/>
            <person name="Fong J.Y.H."/>
        </authorList>
    </citation>
    <scope>NUCLEOTIDE SEQUENCE [LARGE SCALE GENOMIC DNA]</scope>
    <source>
        <strain evidence="1 2">HKU70</strain>
    </source>
</reference>
<gene>
    <name evidence="1" type="ORF">FK268_11250</name>
</gene>
<evidence type="ECO:0008006" key="3">
    <source>
        <dbReference type="Google" id="ProtNLM"/>
    </source>
</evidence>
<protein>
    <recommendedName>
        <fullName evidence="3">ADP ribosyltransferase domain-containing protein</fullName>
    </recommendedName>
</protein>
<reference evidence="1 2" key="1">
    <citation type="submission" date="2019-06" db="EMBL/GenBank/DDBJ databases">
        <authorList>
            <person name="Teng J.L.L."/>
            <person name="Lee H.H."/>
            <person name="Lau S.K.P."/>
            <person name="Woo P.C.Y."/>
        </authorList>
    </citation>
    <scope>NUCLEOTIDE SEQUENCE [LARGE SCALE GENOMIC DNA]</scope>
    <source>
        <strain evidence="1 2">HKU70</strain>
    </source>
</reference>
<organism evidence="1 2">
    <name type="scientific">Tsukamurella sputi</name>
    <dbReference type="NCBI Taxonomy" id="2591848"/>
    <lineage>
        <taxon>Bacteria</taxon>
        <taxon>Bacillati</taxon>
        <taxon>Actinomycetota</taxon>
        <taxon>Actinomycetes</taxon>
        <taxon>Mycobacteriales</taxon>
        <taxon>Tsukamurellaceae</taxon>
        <taxon>Tsukamurella</taxon>
    </lineage>
</organism>
<dbReference type="AlphaFoldDB" id="A0A5C5RND6"/>
<accession>A0A5C5RND6</accession>
<proteinExistence type="predicted"/>
<dbReference type="OrthoDB" id="3268595at2"/>
<sequence length="160" mass="17506">MRWQGTDRFYAEVQTIARGGTGSADAGTVAIDLAAVIERSRTRREVILWRGVRSAVRTFGGSAALSSTEAGIRTVRFEGFASMSLDRSVAEREFTVPWGEGGPALLRIAVPRGARAFRIGAVGRRDLEYQQEVVMLDPVVRLRDVGRTDGVRVIQSEVVI</sequence>
<evidence type="ECO:0000313" key="1">
    <source>
        <dbReference type="EMBL" id="TWS24180.1"/>
    </source>
</evidence>
<comment type="caution">
    <text evidence="1">The sequence shown here is derived from an EMBL/GenBank/DDBJ whole genome shotgun (WGS) entry which is preliminary data.</text>
</comment>